<keyword evidence="5" id="KW-1185">Reference proteome</keyword>
<comment type="caution">
    <text evidence="4">The sequence shown here is derived from an EMBL/GenBank/DDBJ whole genome shotgun (WGS) entry which is preliminary data.</text>
</comment>
<dbReference type="Proteomes" id="UP001465976">
    <property type="component" value="Unassembled WGS sequence"/>
</dbReference>
<name>A0ABR3EY05_9AGAR</name>
<evidence type="ECO:0000256" key="2">
    <source>
        <dbReference type="SAM" id="MobiDB-lite"/>
    </source>
</evidence>
<evidence type="ECO:0000259" key="3">
    <source>
        <dbReference type="Pfam" id="PF24883"/>
    </source>
</evidence>
<protein>
    <recommendedName>
        <fullName evidence="3">Nephrocystin 3-like N-terminal domain-containing protein</fullName>
    </recommendedName>
</protein>
<feature type="compositionally biased region" description="Polar residues" evidence="2">
    <location>
        <begin position="7"/>
        <end position="24"/>
    </location>
</feature>
<dbReference type="SUPFAM" id="SSF52540">
    <property type="entry name" value="P-loop containing nucleoside triphosphate hydrolases"/>
    <property type="match status" value="1"/>
</dbReference>
<dbReference type="InterPro" id="IPR027417">
    <property type="entry name" value="P-loop_NTPase"/>
</dbReference>
<reference evidence="4 5" key="1">
    <citation type="submission" date="2024-02" db="EMBL/GenBank/DDBJ databases">
        <title>A draft genome for the cacao thread blight pathogen Marasmius crinis-equi.</title>
        <authorList>
            <person name="Cohen S.P."/>
            <person name="Baruah I.K."/>
            <person name="Amoako-Attah I."/>
            <person name="Bukari Y."/>
            <person name="Meinhardt L.W."/>
            <person name="Bailey B.A."/>
        </authorList>
    </citation>
    <scope>NUCLEOTIDE SEQUENCE [LARGE SCALE GENOMIC DNA]</scope>
    <source>
        <strain evidence="4 5">GH-76</strain>
    </source>
</reference>
<dbReference type="InterPro" id="IPR056884">
    <property type="entry name" value="NPHP3-like_N"/>
</dbReference>
<feature type="domain" description="Nephrocystin 3-like N-terminal" evidence="3">
    <location>
        <begin position="95"/>
        <end position="254"/>
    </location>
</feature>
<dbReference type="Gene3D" id="3.40.50.300">
    <property type="entry name" value="P-loop containing nucleotide triphosphate hydrolases"/>
    <property type="match status" value="1"/>
</dbReference>
<dbReference type="PANTHER" id="PTHR10039:SF14">
    <property type="entry name" value="NACHT DOMAIN-CONTAINING PROTEIN"/>
    <property type="match status" value="1"/>
</dbReference>
<evidence type="ECO:0000256" key="1">
    <source>
        <dbReference type="ARBA" id="ARBA00022737"/>
    </source>
</evidence>
<sequence>MDIHNLHTGSGTQLNYNGPGQNINHGRDQNINHGRDQNIQQYFGAEIDSRRVLWDAIKHVGFSHKAEHQFSRGECLEGTREKVLQIIHGWRIPDGCEPPICWLAGAAGVGKTSIAMTVANSCEQDELVTSFFFFRTDANRNNPAALILAIAHGLAVTNTLAREEISERIRVDWSILGARLEEQFEGLVVQPVAKSCARQTTASHCFAFNDPTLVIIDGLDECGDEETQLRLLSAISSAYQQYPRFPLRFLICSRPEPWIRQAVEAPPLLDATKVIRLDEDFNPTRDIRRYYNHEFQDILRSPKFCEVSFPNPWPSEEDLRRLVRMSDGQFAHASTTVRFVRQDFSHPVDQLRLVLDTDPDCRRLETPFRPLDSLYNMVLKANSSPSKVLPIIAAIVIIPRQVDVKPSPLFIELLLGLSPGIVSLTLRALHSVLDIRGRSD</sequence>
<gene>
    <name evidence="4" type="ORF">V5O48_014184</name>
</gene>
<organism evidence="4 5">
    <name type="scientific">Marasmius crinis-equi</name>
    <dbReference type="NCBI Taxonomy" id="585013"/>
    <lineage>
        <taxon>Eukaryota</taxon>
        <taxon>Fungi</taxon>
        <taxon>Dikarya</taxon>
        <taxon>Basidiomycota</taxon>
        <taxon>Agaricomycotina</taxon>
        <taxon>Agaricomycetes</taxon>
        <taxon>Agaricomycetidae</taxon>
        <taxon>Agaricales</taxon>
        <taxon>Marasmiineae</taxon>
        <taxon>Marasmiaceae</taxon>
        <taxon>Marasmius</taxon>
    </lineage>
</organism>
<evidence type="ECO:0000313" key="4">
    <source>
        <dbReference type="EMBL" id="KAL0567814.1"/>
    </source>
</evidence>
<dbReference type="PANTHER" id="PTHR10039">
    <property type="entry name" value="AMELOGENIN"/>
    <property type="match status" value="1"/>
</dbReference>
<proteinExistence type="predicted"/>
<dbReference type="EMBL" id="JBAHYK010001487">
    <property type="protein sequence ID" value="KAL0567814.1"/>
    <property type="molecule type" value="Genomic_DNA"/>
</dbReference>
<feature type="non-terminal residue" evidence="4">
    <location>
        <position position="440"/>
    </location>
</feature>
<dbReference type="Pfam" id="PF24883">
    <property type="entry name" value="NPHP3_N"/>
    <property type="match status" value="1"/>
</dbReference>
<keyword evidence="1" id="KW-0677">Repeat</keyword>
<evidence type="ECO:0000313" key="5">
    <source>
        <dbReference type="Proteomes" id="UP001465976"/>
    </source>
</evidence>
<feature type="region of interest" description="Disordered" evidence="2">
    <location>
        <begin position="1"/>
        <end position="28"/>
    </location>
</feature>
<accession>A0ABR3EY05</accession>